<evidence type="ECO:0000313" key="1">
    <source>
        <dbReference type="EMBL" id="MDO6543563.1"/>
    </source>
</evidence>
<dbReference type="Proteomes" id="UP001170624">
    <property type="component" value="Unassembled WGS sequence"/>
</dbReference>
<gene>
    <name evidence="1" type="ORF">Q4568_13525</name>
</gene>
<accession>A0AAW7Y4M1</accession>
<organism evidence="1 2">
    <name type="scientific">Photobacterium sanguinicancri</name>
    <dbReference type="NCBI Taxonomy" id="875932"/>
    <lineage>
        <taxon>Bacteria</taxon>
        <taxon>Pseudomonadati</taxon>
        <taxon>Pseudomonadota</taxon>
        <taxon>Gammaproteobacteria</taxon>
        <taxon>Vibrionales</taxon>
        <taxon>Vibrionaceae</taxon>
        <taxon>Photobacterium</taxon>
    </lineage>
</organism>
<dbReference type="RefSeq" id="WP_281223171.1">
    <property type="nucleotide sequence ID" value="NZ_CANMLA010000017.1"/>
</dbReference>
<dbReference type="AlphaFoldDB" id="A0AAW7Y4M1"/>
<keyword evidence="1" id="KW-0966">Cell projection</keyword>
<reference evidence="1" key="1">
    <citation type="submission" date="2023-07" db="EMBL/GenBank/DDBJ databases">
        <title>Genome content predicts the carbon catabolic preferences of heterotrophic bacteria.</title>
        <authorList>
            <person name="Gralka M."/>
        </authorList>
    </citation>
    <scope>NUCLEOTIDE SEQUENCE</scope>
    <source>
        <strain evidence="1">G2M05</strain>
    </source>
</reference>
<name>A0AAW7Y4M1_9GAMM</name>
<keyword evidence="1" id="KW-0969">Cilium</keyword>
<comment type="caution">
    <text evidence="1">The sequence shown here is derived from an EMBL/GenBank/DDBJ whole genome shotgun (WGS) entry which is preliminary data.</text>
</comment>
<sequence>MQQLDQLDEKLAALLATNTELATETEVDSEQLQQLLQQREVLLQELMAHPERLNKPQWQAAVERTSLLLELIRHHRDRSAGQLKRLQHGQRSMQIYNKFR</sequence>
<evidence type="ECO:0000313" key="2">
    <source>
        <dbReference type="Proteomes" id="UP001170624"/>
    </source>
</evidence>
<protein>
    <submittedName>
        <fullName evidence="1">Flagellar rod protein FlaI</fullName>
    </submittedName>
</protein>
<proteinExistence type="predicted"/>
<keyword evidence="1" id="KW-0282">Flagellum</keyword>
<dbReference type="EMBL" id="JAUOPU010000013">
    <property type="protein sequence ID" value="MDO6543563.1"/>
    <property type="molecule type" value="Genomic_DNA"/>
</dbReference>